<dbReference type="Proteomes" id="UP000185511">
    <property type="component" value="Chromosome"/>
</dbReference>
<dbReference type="AlphaFoldDB" id="A0AAC9PTE5"/>
<keyword evidence="3" id="KW-1185">Reference proteome</keyword>
<dbReference type="InterPro" id="IPR028978">
    <property type="entry name" value="Chorismate_lyase_/UTRA_dom_sf"/>
</dbReference>
<feature type="domain" description="UbiC transcription regulator-associated" evidence="1">
    <location>
        <begin position="48"/>
        <end position="188"/>
    </location>
</feature>
<name>A0AAC9PTE5_9PSEU</name>
<dbReference type="InterPro" id="IPR050679">
    <property type="entry name" value="Bact_HTH_transcr_reg"/>
</dbReference>
<gene>
    <name evidence="2" type="ORF">UA74_22805</name>
</gene>
<dbReference type="Pfam" id="PF07702">
    <property type="entry name" value="UTRA"/>
    <property type="match status" value="1"/>
</dbReference>
<reference evidence="3" key="1">
    <citation type="submission" date="2016-06" db="EMBL/GenBank/DDBJ databases">
        <title>Complete genome sequence of Actinoalloteichus fjordicus DSM 46855 (=ADI127-17), type strain of the new species Actinoalloteichus fjordicus.</title>
        <authorList>
            <person name="Ruckert C."/>
            <person name="Nouioui I."/>
            <person name="Willmese J."/>
            <person name="van Wezel G."/>
            <person name="Klenk H.-P."/>
            <person name="Kalinowski J."/>
            <person name="Zotchev S.B."/>
        </authorList>
    </citation>
    <scope>NUCLEOTIDE SEQUENCE [LARGE SCALE GENOMIC DNA]</scope>
    <source>
        <strain evidence="3">ADI127-7</strain>
    </source>
</reference>
<dbReference type="Gene3D" id="3.40.1410.10">
    <property type="entry name" value="Chorismate lyase-like"/>
    <property type="match status" value="1"/>
</dbReference>
<accession>A0AAC9PTE5</accession>
<evidence type="ECO:0000313" key="3">
    <source>
        <dbReference type="Proteomes" id="UP000185511"/>
    </source>
</evidence>
<dbReference type="InterPro" id="IPR011663">
    <property type="entry name" value="UTRA"/>
</dbReference>
<organism evidence="2 3">
    <name type="scientific">Actinoalloteichus fjordicus</name>
    <dbReference type="NCBI Taxonomy" id="1612552"/>
    <lineage>
        <taxon>Bacteria</taxon>
        <taxon>Bacillati</taxon>
        <taxon>Actinomycetota</taxon>
        <taxon>Actinomycetes</taxon>
        <taxon>Pseudonocardiales</taxon>
        <taxon>Pseudonocardiaceae</taxon>
        <taxon>Actinoalloteichus</taxon>
    </lineage>
</organism>
<dbReference type="EMBL" id="CP016076">
    <property type="protein sequence ID" value="APU16579.1"/>
    <property type="molecule type" value="Genomic_DNA"/>
</dbReference>
<dbReference type="GO" id="GO:0045892">
    <property type="term" value="P:negative regulation of DNA-templated transcription"/>
    <property type="evidence" value="ECO:0007669"/>
    <property type="project" value="TreeGrafter"/>
</dbReference>
<dbReference type="GO" id="GO:0003677">
    <property type="term" value="F:DNA binding"/>
    <property type="evidence" value="ECO:0007669"/>
    <property type="project" value="InterPro"/>
</dbReference>
<protein>
    <submittedName>
        <fullName evidence="2">UTRA domain-containing protein</fullName>
    </submittedName>
</protein>
<evidence type="ECO:0000313" key="2">
    <source>
        <dbReference type="EMBL" id="APU16579.1"/>
    </source>
</evidence>
<dbReference type="SMART" id="SM00866">
    <property type="entry name" value="UTRA"/>
    <property type="match status" value="1"/>
</dbReference>
<dbReference type="PANTHER" id="PTHR44846">
    <property type="entry name" value="MANNOSYL-D-GLYCERATE TRANSPORT/METABOLISM SYSTEM REPRESSOR MNGR-RELATED"/>
    <property type="match status" value="1"/>
</dbReference>
<evidence type="ECO:0000259" key="1">
    <source>
        <dbReference type="SMART" id="SM00866"/>
    </source>
</evidence>
<dbReference type="KEGG" id="acad:UA74_22805"/>
<sequence>MRRDHQTEVRAIVDTIHSGEFRPIRRVSPDRLRSAVWSSGQPIWSTDENRHQVVAAVATSRETPPAHVAHVLGLSEDRQVWVRRRRFLVDDEPVQLATSYFPADLVDGSTITEADTGPGGSYARLRDLGHEPVRFREELRARVPDSEEAAALGLTQGTPVIVIVRTAYTDADQAVEVNEMTLDANAYIVEYRFSAQD</sequence>
<proteinExistence type="predicted"/>
<dbReference type="PANTHER" id="PTHR44846:SF17">
    <property type="entry name" value="GNTR-FAMILY TRANSCRIPTIONAL REGULATOR"/>
    <property type="match status" value="1"/>
</dbReference>
<dbReference type="SUPFAM" id="SSF64288">
    <property type="entry name" value="Chorismate lyase-like"/>
    <property type="match status" value="1"/>
</dbReference>